<dbReference type="AlphaFoldDB" id="A0A975Q369"/>
<feature type="domain" description="VOC" evidence="1">
    <location>
        <begin position="140"/>
        <end position="258"/>
    </location>
</feature>
<evidence type="ECO:0000313" key="3">
    <source>
        <dbReference type="Proteomes" id="UP000681425"/>
    </source>
</evidence>
<dbReference type="InterPro" id="IPR029068">
    <property type="entry name" value="Glyas_Bleomycin-R_OHBP_Dase"/>
</dbReference>
<sequence length="289" mass="31329">MPRLNIQLGYAGFAGDMSAWLDFGCGIYGLQALPGENELRFRIDDRAWRIAIRQSDTPGVDYIGLEVGTLRDLQAIAGRLRQFGHQATENRDLAKTRNVFHLIETEAPDGTRIELFVGGLTLSEAFVSPTGARFVTGSAGLGHVLLLVPDIEAALAFFVDVIGLRRTDSIEVVPGSDGHFLNGGKRHHVVALAHIPGVTGFDHIYLEVDRMSTVGRAWDKVSGGAAPVARSLGQHANDPALSFYAQSPSGFLFEYGFASTLIDDPESWTETRWESAYLWGGTFGSHAVG</sequence>
<dbReference type="PROSITE" id="PS51819">
    <property type="entry name" value="VOC"/>
    <property type="match status" value="2"/>
</dbReference>
<dbReference type="RefSeq" id="WP_212610415.1">
    <property type="nucleotide sequence ID" value="NZ_CP073910.1"/>
</dbReference>
<dbReference type="Proteomes" id="UP000681425">
    <property type="component" value="Chromosome"/>
</dbReference>
<feature type="domain" description="VOC" evidence="1">
    <location>
        <begin position="3"/>
        <end position="118"/>
    </location>
</feature>
<dbReference type="KEGG" id="spph:KFK14_07320"/>
<evidence type="ECO:0000313" key="2">
    <source>
        <dbReference type="EMBL" id="QUT07212.1"/>
    </source>
</evidence>
<reference evidence="2" key="1">
    <citation type="submission" date="2021-04" db="EMBL/GenBank/DDBJ databases">
        <title>Isolation of p-tert-butylphenol degrading bacteria Sphingobium phenoxybenzoativorans Tas13 from active sludge.</title>
        <authorList>
            <person name="Li Y."/>
        </authorList>
    </citation>
    <scope>NUCLEOTIDE SEQUENCE</scope>
    <source>
        <strain evidence="2">Tas13</strain>
    </source>
</reference>
<accession>A0A975Q369</accession>
<evidence type="ECO:0000259" key="1">
    <source>
        <dbReference type="PROSITE" id="PS51819"/>
    </source>
</evidence>
<organism evidence="2 3">
    <name type="scientific">Sphingobium phenoxybenzoativorans</name>
    <dbReference type="NCBI Taxonomy" id="1592790"/>
    <lineage>
        <taxon>Bacteria</taxon>
        <taxon>Pseudomonadati</taxon>
        <taxon>Pseudomonadota</taxon>
        <taxon>Alphaproteobacteria</taxon>
        <taxon>Sphingomonadales</taxon>
        <taxon>Sphingomonadaceae</taxon>
        <taxon>Sphingobium</taxon>
    </lineage>
</organism>
<dbReference type="EMBL" id="CP073910">
    <property type="protein sequence ID" value="QUT07212.1"/>
    <property type="molecule type" value="Genomic_DNA"/>
</dbReference>
<dbReference type="InterPro" id="IPR037523">
    <property type="entry name" value="VOC_core"/>
</dbReference>
<keyword evidence="3" id="KW-1185">Reference proteome</keyword>
<dbReference type="InterPro" id="IPR004360">
    <property type="entry name" value="Glyas_Fos-R_dOase_dom"/>
</dbReference>
<name>A0A975Q369_9SPHN</name>
<dbReference type="Gene3D" id="3.10.180.10">
    <property type="entry name" value="2,3-Dihydroxybiphenyl 1,2-Dioxygenase, domain 1"/>
    <property type="match status" value="2"/>
</dbReference>
<dbReference type="SUPFAM" id="SSF54593">
    <property type="entry name" value="Glyoxalase/Bleomycin resistance protein/Dihydroxybiphenyl dioxygenase"/>
    <property type="match status" value="2"/>
</dbReference>
<gene>
    <name evidence="2" type="ORF">KFK14_07320</name>
</gene>
<dbReference type="Pfam" id="PF00903">
    <property type="entry name" value="Glyoxalase"/>
    <property type="match status" value="1"/>
</dbReference>
<proteinExistence type="predicted"/>
<dbReference type="Pfam" id="PF22632">
    <property type="entry name" value="BphC_D1"/>
    <property type="match status" value="1"/>
</dbReference>
<protein>
    <submittedName>
        <fullName evidence="2">VOC family protein</fullName>
    </submittedName>
</protein>